<proteinExistence type="predicted"/>
<gene>
    <name evidence="2" type="ORF">N0F65_012547</name>
</gene>
<reference evidence="2" key="1">
    <citation type="submission" date="2022-11" db="EMBL/GenBank/DDBJ databases">
        <authorList>
            <person name="Morgan W.R."/>
            <person name="Tartar A."/>
        </authorList>
    </citation>
    <scope>NUCLEOTIDE SEQUENCE</scope>
    <source>
        <strain evidence="2">ARSEF 373</strain>
    </source>
</reference>
<feature type="coiled-coil region" evidence="1">
    <location>
        <begin position="136"/>
        <end position="177"/>
    </location>
</feature>
<sequence length="331" mass="38341">MPQLQAELHHETSHGDATHAHATQMQLELTQLRAKVQVLQTRNSTLDTQLQKNQTELRSCKKESERRATTAQQHTDKLRKVEQELTECKLIHAQDVLTWKTRMASTLQRIEIEKRKVDDKFKKDTEFRLGELRAVVAKESKRRRDAEARITTLEQQLQDHQRQLEAQQSEMHRSAKESKSIELLLRRAHQTEARLKSQLAGVKARLVLADEQRRGHSAAWHYATCRCELLWRQKRNQFPLELLDQSDEQDLHDGPESTKSGIEVRICSLCEEMKSQSTLQAERLAVLEAELEKARADINRLRAVHSRELQAQVEAFRRLIPQPSIRSAATA</sequence>
<organism evidence="2 3">
    <name type="scientific">Lagenidium giganteum</name>
    <dbReference type="NCBI Taxonomy" id="4803"/>
    <lineage>
        <taxon>Eukaryota</taxon>
        <taxon>Sar</taxon>
        <taxon>Stramenopiles</taxon>
        <taxon>Oomycota</taxon>
        <taxon>Peronosporomycetes</taxon>
        <taxon>Pythiales</taxon>
        <taxon>Pythiaceae</taxon>
    </lineage>
</organism>
<evidence type="ECO:0000313" key="3">
    <source>
        <dbReference type="Proteomes" id="UP001146120"/>
    </source>
</evidence>
<dbReference type="Proteomes" id="UP001146120">
    <property type="component" value="Unassembled WGS sequence"/>
</dbReference>
<evidence type="ECO:0000313" key="2">
    <source>
        <dbReference type="EMBL" id="DAZ96244.1"/>
    </source>
</evidence>
<name>A0AAV2YSN2_9STRA</name>
<keyword evidence="1" id="KW-0175">Coiled coil</keyword>
<dbReference type="AlphaFoldDB" id="A0AAV2YSN2"/>
<accession>A0AAV2YSN2</accession>
<comment type="caution">
    <text evidence="2">The sequence shown here is derived from an EMBL/GenBank/DDBJ whole genome shotgun (WGS) entry which is preliminary data.</text>
</comment>
<dbReference type="EMBL" id="DAKRPA010000173">
    <property type="protein sequence ID" value="DAZ96244.1"/>
    <property type="molecule type" value="Genomic_DNA"/>
</dbReference>
<evidence type="ECO:0000256" key="1">
    <source>
        <dbReference type="SAM" id="Coils"/>
    </source>
</evidence>
<protein>
    <submittedName>
        <fullName evidence="2">Uncharacterized protein</fullName>
    </submittedName>
</protein>
<reference evidence="2" key="2">
    <citation type="journal article" date="2023" name="Microbiol Resour">
        <title>Decontamination and Annotation of the Draft Genome Sequence of the Oomycete Lagenidium giganteum ARSEF 373.</title>
        <authorList>
            <person name="Morgan W.R."/>
            <person name="Tartar A."/>
        </authorList>
    </citation>
    <scope>NUCLEOTIDE SEQUENCE</scope>
    <source>
        <strain evidence="2">ARSEF 373</strain>
    </source>
</reference>
<keyword evidence="3" id="KW-1185">Reference proteome</keyword>